<dbReference type="Proteomes" id="UP001140949">
    <property type="component" value="Unassembled WGS sequence"/>
</dbReference>
<keyword evidence="8 11" id="KW-1133">Transmembrane helix</keyword>
<dbReference type="CDD" id="cd03232">
    <property type="entry name" value="ABCG_PDR_domain2"/>
    <property type="match status" value="1"/>
</dbReference>
<sequence>MREVTMEGQTTHIMTDYVLKVLRLDTCADLIVGDEMIRGISGGEKKRLTTGEMLVGPARALFMDEISNGLDSSTSFQIIKYIRQIAHIMDGTIVISLLQPSPETFELFDDVMLFSEGQIVYHGPRDNILEFFGTMGFKCPERKGIPDFLQEVTSRKDQRQYWCKGNQPYCYVSVPQFVQFFKSYSIGTQLSDELKTPYDKSTIHPAALAMEKYGITSWELFKICISREWLLMKRNSFLYIFKTTQITLMSLIGVSVFWRGRMRHDTIADGGKFFGALFYSLSNVMFNGVAELAMTVLRLPLFYKQRDSLFFPPWTFGLSYCILKLPLSLMESGIWVILTYYTIGFAPPASRFFGQLLALFVIHQVALSMFRLIAVVGRTLVLANNLGISALLLTFVLGGFIVSKEEIHPWWLWGYWASPMQYGQTAIAINEFLDPRWNTPNNDPAIDASTIGKAILKSRGIFMNGYWYWISIGVLIGMSLLFNACFILAITYLESTANFRTATITWQAENDNLQSEAEALVADSDVVSNANVIENTPTNRNIRGMVLPFQNLSLAFNHVNYYVDMPTEVDNQVTSGNRLQLLCDVSGAIKPGVMTALVGVSGAGKTTLLDVLSGRKTTGYLEGSINISGYPKNQETFARISGYCEQNDIHSPHVTVYESLTYSAWLRLGPEIDRETRKMFVEEIMELVELKFLRDALVGTPGQDGLSTEQRKRLTIAVELVANPSIIFMDEPTSGLDARAAAIVMRTVRNTVNTGRTVVCTIHQPSIDIFEAFDELLLMKMGGQVIYAGELGHNSRKLVEYFEAIPGVPKLNEGSNPATWMLEITSPSFEAQLNIYFAEVFYKSSLYQTNQEQIEALSNPLPGSKELSFSTLYAQSFFIQCMACFWKQHWSYWRNTRYNASRFFMTTAWGLLLGTIFFNIADKIRNEQDLLSLLGCIYAALSFLGGNNAMAVQYVVATERTVFYRERAAGMYSSLAYAFAQVSIEIIYNLPQSFILAVLLYTMVGFGPGAHKFLWFFYFTFMCLVYFSLLGMMAVSITQNYHIATVLIAFTFNLWNLFTGFNIPRLQIPRWGRWYSWATPLFWSIYGTVISQLGDNDSLLEIPGEAGMTVKDFLSEKLGYEKDFLGYAAAAHLGFSLLFFSVFVYSIKSLNFQNR</sequence>
<evidence type="ECO:0000256" key="10">
    <source>
        <dbReference type="ARBA" id="ARBA00037747"/>
    </source>
</evidence>
<dbReference type="Gene3D" id="3.40.50.300">
    <property type="entry name" value="P-loop containing nucleotide triphosphate hydrolases"/>
    <property type="match status" value="2"/>
</dbReference>
<accession>A0AAX6E2Z7</accession>
<evidence type="ECO:0000256" key="8">
    <source>
        <dbReference type="ARBA" id="ARBA00022989"/>
    </source>
</evidence>
<feature type="transmembrane region" description="Helical" evidence="11">
    <location>
        <begin position="309"/>
        <end position="327"/>
    </location>
</feature>
<keyword evidence="4 11" id="KW-0812">Transmembrane</keyword>
<dbReference type="GO" id="GO:0005886">
    <property type="term" value="C:plasma membrane"/>
    <property type="evidence" value="ECO:0007669"/>
    <property type="project" value="UniProtKB-ARBA"/>
</dbReference>
<evidence type="ECO:0000256" key="5">
    <source>
        <dbReference type="ARBA" id="ARBA00022737"/>
    </source>
</evidence>
<feature type="transmembrane region" description="Helical" evidence="11">
    <location>
        <begin position="356"/>
        <end position="376"/>
    </location>
</feature>
<evidence type="ECO:0000256" key="9">
    <source>
        <dbReference type="ARBA" id="ARBA00023136"/>
    </source>
</evidence>
<dbReference type="InterPro" id="IPR034003">
    <property type="entry name" value="ABCG_PDR_2"/>
</dbReference>
<feature type="transmembrane region" description="Helical" evidence="11">
    <location>
        <begin position="976"/>
        <end position="1001"/>
    </location>
</feature>
<feature type="transmembrane region" description="Helical" evidence="11">
    <location>
        <begin position="382"/>
        <end position="402"/>
    </location>
</feature>
<feature type="transmembrane region" description="Helical" evidence="11">
    <location>
        <begin position="1124"/>
        <end position="1147"/>
    </location>
</feature>
<dbReference type="PANTHER" id="PTHR19241">
    <property type="entry name" value="ATP-BINDING CASSETTE TRANSPORTER"/>
    <property type="match status" value="1"/>
</dbReference>
<keyword evidence="9 11" id="KW-0472">Membrane</keyword>
<evidence type="ECO:0000256" key="11">
    <source>
        <dbReference type="SAM" id="Phobius"/>
    </source>
</evidence>
<dbReference type="PROSITE" id="PS50893">
    <property type="entry name" value="ABC_TRANSPORTER_2"/>
    <property type="match status" value="1"/>
</dbReference>
<dbReference type="SMART" id="SM00382">
    <property type="entry name" value="AAA"/>
    <property type="match status" value="1"/>
</dbReference>
<dbReference type="Pfam" id="PF00005">
    <property type="entry name" value="ABC_tran"/>
    <property type="match status" value="1"/>
</dbReference>
<reference evidence="13" key="1">
    <citation type="journal article" date="2023" name="GigaByte">
        <title>Genome assembly of the bearded iris, Iris pallida Lam.</title>
        <authorList>
            <person name="Bruccoleri R.E."/>
            <person name="Oakeley E.J."/>
            <person name="Faust A.M.E."/>
            <person name="Altorfer M."/>
            <person name="Dessus-Babus S."/>
            <person name="Burckhardt D."/>
            <person name="Oertli M."/>
            <person name="Naumann U."/>
            <person name="Petersen F."/>
            <person name="Wong J."/>
        </authorList>
    </citation>
    <scope>NUCLEOTIDE SEQUENCE</scope>
    <source>
        <strain evidence="13">GSM-AAB239-AS_SAM_17_03QT</strain>
    </source>
</reference>
<protein>
    <submittedName>
        <fullName evidence="13">Pleiotropic drug resistance protein 2-like isoform X1</fullName>
    </submittedName>
</protein>
<keyword evidence="6" id="KW-0547">Nucleotide-binding</keyword>
<dbReference type="InterPro" id="IPR043926">
    <property type="entry name" value="ABCG_dom"/>
</dbReference>
<evidence type="ECO:0000256" key="1">
    <source>
        <dbReference type="ARBA" id="ARBA00004141"/>
    </source>
</evidence>
<dbReference type="InterPro" id="IPR013581">
    <property type="entry name" value="PDR_assoc"/>
</dbReference>
<dbReference type="InterPro" id="IPR013525">
    <property type="entry name" value="ABC2_TM"/>
</dbReference>
<evidence type="ECO:0000313" key="14">
    <source>
        <dbReference type="Proteomes" id="UP001140949"/>
    </source>
</evidence>
<feature type="transmembrane region" description="Helical" evidence="11">
    <location>
        <begin position="237"/>
        <end position="258"/>
    </location>
</feature>
<dbReference type="InterPro" id="IPR027417">
    <property type="entry name" value="P-loop_NTPase"/>
</dbReference>
<dbReference type="FunFam" id="3.40.50.300:FF:000059">
    <property type="entry name" value="ABC transporter G family member 40"/>
    <property type="match status" value="1"/>
</dbReference>
<dbReference type="EMBL" id="JANAVB010040220">
    <property type="protein sequence ID" value="KAJ6798340.1"/>
    <property type="molecule type" value="Genomic_DNA"/>
</dbReference>
<gene>
    <name evidence="13" type="ORF">M6B38_211465</name>
</gene>
<evidence type="ECO:0000256" key="6">
    <source>
        <dbReference type="ARBA" id="ARBA00022741"/>
    </source>
</evidence>
<comment type="function">
    <text evidence="10">May be a general defense protein.</text>
</comment>
<evidence type="ECO:0000256" key="2">
    <source>
        <dbReference type="ARBA" id="ARBA00006012"/>
    </source>
</evidence>
<keyword evidence="5" id="KW-0677">Repeat</keyword>
<proteinExistence type="inferred from homology"/>
<feature type="transmembrane region" description="Helical" evidence="11">
    <location>
        <begin position="933"/>
        <end position="956"/>
    </location>
</feature>
<feature type="transmembrane region" description="Helical" evidence="11">
    <location>
        <begin position="1041"/>
        <end position="1062"/>
    </location>
</feature>
<name>A0AAX6E2Z7_IRIPA</name>
<dbReference type="Pfam" id="PF08370">
    <property type="entry name" value="PDR_assoc"/>
    <property type="match status" value="1"/>
</dbReference>
<evidence type="ECO:0000256" key="7">
    <source>
        <dbReference type="ARBA" id="ARBA00022840"/>
    </source>
</evidence>
<keyword evidence="14" id="KW-1185">Reference proteome</keyword>
<feature type="domain" description="ABC transporter" evidence="12">
    <location>
        <begin position="567"/>
        <end position="807"/>
    </location>
</feature>
<feature type="transmembrane region" description="Helical" evidence="11">
    <location>
        <begin position="903"/>
        <end position="921"/>
    </location>
</feature>
<evidence type="ECO:0000313" key="13">
    <source>
        <dbReference type="EMBL" id="KAJ6798340.1"/>
    </source>
</evidence>
<organism evidence="13 14">
    <name type="scientific">Iris pallida</name>
    <name type="common">Sweet iris</name>
    <dbReference type="NCBI Taxonomy" id="29817"/>
    <lineage>
        <taxon>Eukaryota</taxon>
        <taxon>Viridiplantae</taxon>
        <taxon>Streptophyta</taxon>
        <taxon>Embryophyta</taxon>
        <taxon>Tracheophyta</taxon>
        <taxon>Spermatophyta</taxon>
        <taxon>Magnoliopsida</taxon>
        <taxon>Liliopsida</taxon>
        <taxon>Asparagales</taxon>
        <taxon>Iridaceae</taxon>
        <taxon>Iridoideae</taxon>
        <taxon>Irideae</taxon>
        <taxon>Iris</taxon>
    </lineage>
</organism>
<dbReference type="Pfam" id="PF19055">
    <property type="entry name" value="ABC2_membrane_7"/>
    <property type="match status" value="1"/>
</dbReference>
<dbReference type="GO" id="GO:0140359">
    <property type="term" value="F:ABC-type transporter activity"/>
    <property type="evidence" value="ECO:0007669"/>
    <property type="project" value="InterPro"/>
</dbReference>
<dbReference type="GO" id="GO:0005524">
    <property type="term" value="F:ATP binding"/>
    <property type="evidence" value="ECO:0007669"/>
    <property type="project" value="UniProtKB-KW"/>
</dbReference>
<reference evidence="13" key="2">
    <citation type="submission" date="2023-04" db="EMBL/GenBank/DDBJ databases">
        <authorList>
            <person name="Bruccoleri R.E."/>
            <person name="Oakeley E.J."/>
            <person name="Faust A.-M."/>
            <person name="Dessus-Babus S."/>
            <person name="Altorfer M."/>
            <person name="Burckhardt D."/>
            <person name="Oertli M."/>
            <person name="Naumann U."/>
            <person name="Petersen F."/>
            <person name="Wong J."/>
        </authorList>
    </citation>
    <scope>NUCLEOTIDE SEQUENCE</scope>
    <source>
        <strain evidence="13">GSM-AAB239-AS_SAM_17_03QT</strain>
        <tissue evidence="13">Leaf</tissue>
    </source>
</reference>
<dbReference type="InterPro" id="IPR003439">
    <property type="entry name" value="ABC_transporter-like_ATP-bd"/>
</dbReference>
<dbReference type="InterPro" id="IPR003593">
    <property type="entry name" value="AAA+_ATPase"/>
</dbReference>
<dbReference type="GO" id="GO:0016887">
    <property type="term" value="F:ATP hydrolysis activity"/>
    <property type="evidence" value="ECO:0007669"/>
    <property type="project" value="InterPro"/>
</dbReference>
<keyword evidence="3" id="KW-0813">Transport</keyword>
<comment type="similarity">
    <text evidence="2">Belongs to the ABC transporter superfamily. ABCG family. PDR (TC 3.A.1.205) subfamily.</text>
</comment>
<dbReference type="AlphaFoldDB" id="A0AAX6E2Z7"/>
<comment type="subcellular location">
    <subcellularLocation>
        <location evidence="1">Membrane</location>
        <topology evidence="1">Multi-pass membrane protein</topology>
    </subcellularLocation>
</comment>
<evidence type="ECO:0000259" key="12">
    <source>
        <dbReference type="PROSITE" id="PS50893"/>
    </source>
</evidence>
<feature type="transmembrane region" description="Helical" evidence="11">
    <location>
        <begin position="466"/>
        <end position="493"/>
    </location>
</feature>
<feature type="transmembrane region" description="Helical" evidence="11">
    <location>
        <begin position="1013"/>
        <end position="1035"/>
    </location>
</feature>
<evidence type="ECO:0000256" key="3">
    <source>
        <dbReference type="ARBA" id="ARBA00022448"/>
    </source>
</evidence>
<dbReference type="FunFam" id="3.40.50.300:FF:000532">
    <property type="entry name" value="ABC transporter G family member 34"/>
    <property type="match status" value="1"/>
</dbReference>
<dbReference type="SUPFAM" id="SSF52540">
    <property type="entry name" value="P-loop containing nucleoside triphosphate hydrolases"/>
    <property type="match status" value="2"/>
</dbReference>
<feature type="transmembrane region" description="Helical" evidence="11">
    <location>
        <begin position="278"/>
        <end position="297"/>
    </location>
</feature>
<dbReference type="Pfam" id="PF01061">
    <property type="entry name" value="ABC2_membrane"/>
    <property type="match status" value="2"/>
</dbReference>
<keyword evidence="7" id="KW-0067">ATP-binding</keyword>
<comment type="caution">
    <text evidence="13">The sequence shown here is derived from an EMBL/GenBank/DDBJ whole genome shotgun (WGS) entry which is preliminary data.</text>
</comment>
<evidence type="ECO:0000256" key="4">
    <source>
        <dbReference type="ARBA" id="ARBA00022692"/>
    </source>
</evidence>